<dbReference type="PANTHER" id="PTHR46700:SF2">
    <property type="entry name" value="ARM REPEAT SUPERFAMILY PROTEIN"/>
    <property type="match status" value="1"/>
</dbReference>
<protein>
    <submittedName>
        <fullName evidence="2">ARM repeat superfamily protein</fullName>
    </submittedName>
</protein>
<dbReference type="InterPro" id="IPR011989">
    <property type="entry name" value="ARM-like"/>
</dbReference>
<feature type="region of interest" description="Disordered" evidence="1">
    <location>
        <begin position="29"/>
        <end position="62"/>
    </location>
</feature>
<dbReference type="PANTHER" id="PTHR46700">
    <property type="entry name" value="ARM REPEAT SUPERFAMILY PROTEIN"/>
    <property type="match status" value="1"/>
</dbReference>
<organism evidence="2 3">
    <name type="scientific">Actinidia rufa</name>
    <dbReference type="NCBI Taxonomy" id="165716"/>
    <lineage>
        <taxon>Eukaryota</taxon>
        <taxon>Viridiplantae</taxon>
        <taxon>Streptophyta</taxon>
        <taxon>Embryophyta</taxon>
        <taxon>Tracheophyta</taxon>
        <taxon>Spermatophyta</taxon>
        <taxon>Magnoliopsida</taxon>
        <taxon>eudicotyledons</taxon>
        <taxon>Gunneridae</taxon>
        <taxon>Pentapetalae</taxon>
        <taxon>asterids</taxon>
        <taxon>Ericales</taxon>
        <taxon>Actinidiaceae</taxon>
        <taxon>Actinidia</taxon>
    </lineage>
</organism>
<proteinExistence type="predicted"/>
<comment type="caution">
    <text evidence="2">The sequence shown here is derived from an EMBL/GenBank/DDBJ whole genome shotgun (WGS) entry which is preliminary data.</text>
</comment>
<evidence type="ECO:0000256" key="1">
    <source>
        <dbReference type="SAM" id="MobiDB-lite"/>
    </source>
</evidence>
<gene>
    <name evidence="2" type="ORF">Acr_06g0009110</name>
</gene>
<dbReference type="Proteomes" id="UP000585474">
    <property type="component" value="Unassembled WGS sequence"/>
</dbReference>
<name>A0A7J0ER58_9ERIC</name>
<dbReference type="OrthoDB" id="777117at2759"/>
<dbReference type="AlphaFoldDB" id="A0A7J0ER58"/>
<sequence>MSDSSPWLRSYTKFRFFVRIRRFLQLKNSNKRSTPSDQFRKPTVTDIDGEGNRNMDKERESTEDELVIMQRSVKRLHFGSWQEKAAAAEEIRRLAKEDLKLRKSVAELGVVPPLVAMVGSEVGGRRRVAVQALIELANGSYKNKALMVEAEILSKLPKDINALDESTRHELAQLLLSISSLTNNQFPLNSSKLVPFLVGILESNSSIETKTICIRTLHNLFTMLDQVEILVTNEVVHILLSLSSLKETSEKGLATLANLVVTLKGKRAIENNPMVPNSLIEILTWEAKPKSQEFSTYILMILAHQSSAQREKMVRLGIVPVLLEVALLGSPLAQKRALKLLQWFKDERRAKIEPHSGPQIGRVGIIGSPMNQRDVDEGRKMMKKLVRESLYKNMEKITRRANYGEDCSSKLKALVLSSSSKSLPY</sequence>
<feature type="compositionally biased region" description="Basic and acidic residues" evidence="1">
    <location>
        <begin position="50"/>
        <end position="60"/>
    </location>
</feature>
<evidence type="ECO:0000313" key="2">
    <source>
        <dbReference type="EMBL" id="GFY88971.1"/>
    </source>
</evidence>
<dbReference type="Gene3D" id="1.25.10.10">
    <property type="entry name" value="Leucine-rich Repeat Variant"/>
    <property type="match status" value="1"/>
</dbReference>
<reference evidence="2 3" key="1">
    <citation type="submission" date="2019-07" db="EMBL/GenBank/DDBJ databases">
        <title>De Novo Assembly of kiwifruit Actinidia rufa.</title>
        <authorList>
            <person name="Sugita-Konishi S."/>
            <person name="Sato K."/>
            <person name="Mori E."/>
            <person name="Abe Y."/>
            <person name="Kisaki G."/>
            <person name="Hamano K."/>
            <person name="Suezawa K."/>
            <person name="Otani M."/>
            <person name="Fukuda T."/>
            <person name="Manabe T."/>
            <person name="Gomi K."/>
            <person name="Tabuchi M."/>
            <person name="Akimitsu K."/>
            <person name="Kataoka I."/>
        </authorList>
    </citation>
    <scope>NUCLEOTIDE SEQUENCE [LARGE SCALE GENOMIC DNA]</scope>
    <source>
        <strain evidence="3">cv. Fuchu</strain>
    </source>
</reference>
<accession>A0A7J0ER58</accession>
<evidence type="ECO:0000313" key="3">
    <source>
        <dbReference type="Proteomes" id="UP000585474"/>
    </source>
</evidence>
<dbReference type="SUPFAM" id="SSF48371">
    <property type="entry name" value="ARM repeat"/>
    <property type="match status" value="1"/>
</dbReference>
<dbReference type="EMBL" id="BJWL01000006">
    <property type="protein sequence ID" value="GFY88971.1"/>
    <property type="molecule type" value="Genomic_DNA"/>
</dbReference>
<dbReference type="InterPro" id="IPR016024">
    <property type="entry name" value="ARM-type_fold"/>
</dbReference>
<keyword evidence="3" id="KW-1185">Reference proteome</keyword>